<reference evidence="1 2" key="1">
    <citation type="submission" date="2021-02" db="EMBL/GenBank/DDBJ databases">
        <title>Paenibacillus tianjinensis sp. nov.</title>
        <authorList>
            <person name="Liu H."/>
        </authorList>
    </citation>
    <scope>NUCLEOTIDE SEQUENCE [LARGE SCALE GENOMIC DNA]</scope>
    <source>
        <strain evidence="1 2">TB2019</strain>
    </source>
</reference>
<gene>
    <name evidence="1" type="ORF">JRJ22_19020</name>
</gene>
<evidence type="ECO:0000313" key="1">
    <source>
        <dbReference type="EMBL" id="QSF43359.1"/>
    </source>
</evidence>
<dbReference type="Proteomes" id="UP000663452">
    <property type="component" value="Chromosome"/>
</dbReference>
<accession>A0ABX7L5Z1</accession>
<proteinExistence type="predicted"/>
<name>A0ABX7L5Z1_9BACL</name>
<organism evidence="1 2">
    <name type="scientific">Paenibacillus tianjinensis</name>
    <dbReference type="NCBI Taxonomy" id="2810347"/>
    <lineage>
        <taxon>Bacteria</taxon>
        <taxon>Bacillati</taxon>
        <taxon>Bacillota</taxon>
        <taxon>Bacilli</taxon>
        <taxon>Bacillales</taxon>
        <taxon>Paenibacillaceae</taxon>
        <taxon>Paenibacillus</taxon>
    </lineage>
</organism>
<dbReference type="RefSeq" id="WP_206100992.1">
    <property type="nucleotide sequence ID" value="NZ_CP070969.1"/>
</dbReference>
<protein>
    <submittedName>
        <fullName evidence="1">Uncharacterized protein</fullName>
    </submittedName>
</protein>
<sequence length="130" mass="15220">MNIVELANKMGNDEIAYSNELNERLIKKDYGLYLYHGPNQTNDVIIDCNMNYLLAEDWEIIYDFDYSKEMTFPLYYNYHGTSCISLFMKMDDSCLGGMGQLYSSFNEKMFEGNIDSCFIFISELLKDEHS</sequence>
<keyword evidence="2" id="KW-1185">Reference proteome</keyword>
<evidence type="ECO:0000313" key="2">
    <source>
        <dbReference type="Proteomes" id="UP000663452"/>
    </source>
</evidence>
<dbReference type="EMBL" id="CP070969">
    <property type="protein sequence ID" value="QSF43359.1"/>
    <property type="molecule type" value="Genomic_DNA"/>
</dbReference>